<evidence type="ECO:0000313" key="2">
    <source>
        <dbReference type="Proteomes" id="UP000194153"/>
    </source>
</evidence>
<accession>A0ABQ0MLL9</accession>
<proteinExistence type="predicted"/>
<keyword evidence="2" id="KW-1185">Reference proteome</keyword>
<gene>
    <name evidence="1" type="ORF">GPEL0_01r4097</name>
</gene>
<comment type="caution">
    <text evidence="1">The sequence shown here is derived from an EMBL/GenBank/DDBJ whole genome shotgun (WGS) entry which is preliminary data.</text>
</comment>
<evidence type="ECO:0000313" key="1">
    <source>
        <dbReference type="EMBL" id="GAW67982.1"/>
    </source>
</evidence>
<reference evidence="2" key="2">
    <citation type="submission" date="2017-05" db="EMBL/GenBank/DDBJ databases">
        <title>Draft genome sequence of Geobacter pelophilus, a iron(III)-reducing bacteria.</title>
        <authorList>
            <person name="Aoyagi T."/>
            <person name="Koike H."/>
            <person name="Morita T."/>
            <person name="Sato Y."/>
            <person name="Habe H."/>
            <person name="Hori T."/>
        </authorList>
    </citation>
    <scope>NUCLEOTIDE SEQUENCE [LARGE SCALE GENOMIC DNA]</scope>
    <source>
        <strain evidence="2">Drf2</strain>
    </source>
</reference>
<name>A0ABQ0MLL9_9BACT</name>
<reference evidence="1 2" key="1">
    <citation type="submission" date="2017-04" db="EMBL/GenBank/DDBJ databases">
        <authorList>
            <consortium name="Geobacter pelophilus Genome Sequencing"/>
            <person name="Aoyagi T."/>
            <person name="Koike H."/>
            <person name="Hori T."/>
        </authorList>
    </citation>
    <scope>NUCLEOTIDE SEQUENCE [LARGE SCALE GENOMIC DNA]</scope>
    <source>
        <strain evidence="1 2">Drf2</strain>
    </source>
</reference>
<organism evidence="1 2">
    <name type="scientific">Geoanaerobacter pelophilus</name>
    <dbReference type="NCBI Taxonomy" id="60036"/>
    <lineage>
        <taxon>Bacteria</taxon>
        <taxon>Pseudomonadati</taxon>
        <taxon>Thermodesulfobacteriota</taxon>
        <taxon>Desulfuromonadia</taxon>
        <taxon>Geobacterales</taxon>
        <taxon>Geobacteraceae</taxon>
        <taxon>Geoanaerobacter</taxon>
    </lineage>
</organism>
<sequence>MYFAMKGCTGDAAIWVMDPFKLNKECWTEGTIPAPDELEANYYDAFVTGDKKIPGSAVAISPTRENPRIFNQKAAFTLQVDLKISLEEMCPSALRKIVIESDQLDEANEFLRLAGISEFSLFPDLDGLARDMLFEHFGVID</sequence>
<protein>
    <submittedName>
        <fullName evidence="1">Uncharacterized protein</fullName>
    </submittedName>
</protein>
<dbReference type="Proteomes" id="UP000194153">
    <property type="component" value="Unassembled WGS sequence"/>
</dbReference>
<dbReference type="EMBL" id="BDQG01000001">
    <property type="protein sequence ID" value="GAW67982.1"/>
    <property type="molecule type" value="Genomic_DNA"/>
</dbReference>